<dbReference type="GO" id="GO:0010181">
    <property type="term" value="F:FMN binding"/>
    <property type="evidence" value="ECO:0007669"/>
    <property type="project" value="UniProtKB-UniRule"/>
</dbReference>
<keyword evidence="6 7" id="KW-0249">Electron transport</keyword>
<dbReference type="NCBIfam" id="TIGR01753">
    <property type="entry name" value="flav_short"/>
    <property type="match status" value="1"/>
</dbReference>
<dbReference type="InterPro" id="IPR010087">
    <property type="entry name" value="Flav_short"/>
</dbReference>
<name>A0A413S0J5_9FIRM</name>
<dbReference type="Pfam" id="PF00258">
    <property type="entry name" value="Flavodoxin_1"/>
    <property type="match status" value="1"/>
</dbReference>
<dbReference type="GO" id="GO:0009055">
    <property type="term" value="F:electron transfer activity"/>
    <property type="evidence" value="ECO:0007669"/>
    <property type="project" value="UniProtKB-UniRule"/>
</dbReference>
<evidence type="ECO:0000256" key="6">
    <source>
        <dbReference type="ARBA" id="ARBA00022982"/>
    </source>
</evidence>
<dbReference type="RefSeq" id="WP_117900836.1">
    <property type="nucleotide sequence ID" value="NZ_CABJDQ010000004.1"/>
</dbReference>
<dbReference type="Proteomes" id="UP000283314">
    <property type="component" value="Unassembled WGS sequence"/>
</dbReference>
<dbReference type="AlphaFoldDB" id="A0A413S0J5"/>
<evidence type="ECO:0000313" key="16">
    <source>
        <dbReference type="Proteomes" id="UP000284779"/>
    </source>
</evidence>
<evidence type="ECO:0000256" key="4">
    <source>
        <dbReference type="ARBA" id="ARBA00022630"/>
    </source>
</evidence>
<dbReference type="Proteomes" id="UP000285740">
    <property type="component" value="Unassembled WGS sequence"/>
</dbReference>
<evidence type="ECO:0000313" key="10">
    <source>
        <dbReference type="EMBL" id="RHA54785.1"/>
    </source>
</evidence>
<keyword evidence="3 7" id="KW-0813">Transport</keyword>
<dbReference type="Proteomes" id="UP000284779">
    <property type="component" value="Unassembled WGS sequence"/>
</dbReference>
<dbReference type="SUPFAM" id="SSF52218">
    <property type="entry name" value="Flavoproteins"/>
    <property type="match status" value="1"/>
</dbReference>
<comment type="caution">
    <text evidence="10">The sequence shown here is derived from an EMBL/GenBank/DDBJ whole genome shotgun (WGS) entry which is preliminary data.</text>
</comment>
<dbReference type="EMBL" id="QSFV01000071">
    <property type="protein sequence ID" value="RHA74722.1"/>
    <property type="molecule type" value="Genomic_DNA"/>
</dbReference>
<dbReference type="EMBL" id="QSFO01000006">
    <property type="protein sequence ID" value="RHA54785.1"/>
    <property type="molecule type" value="Genomic_DNA"/>
</dbReference>
<evidence type="ECO:0000313" key="11">
    <source>
        <dbReference type="EMBL" id="RHA74722.1"/>
    </source>
</evidence>
<evidence type="ECO:0000256" key="3">
    <source>
        <dbReference type="ARBA" id="ARBA00022448"/>
    </source>
</evidence>
<evidence type="ECO:0000256" key="1">
    <source>
        <dbReference type="ARBA" id="ARBA00001917"/>
    </source>
</evidence>
<dbReference type="EMBL" id="QRHR01000001">
    <property type="protein sequence ID" value="RHF90812.1"/>
    <property type="molecule type" value="Genomic_DNA"/>
</dbReference>
<keyword evidence="4 7" id="KW-0285">Flavoprotein</keyword>
<keyword evidence="5 7" id="KW-0288">FMN</keyword>
<comment type="function">
    <text evidence="7">Low-potential electron donor to a number of redox enzymes.</text>
</comment>
<dbReference type="Proteomes" id="UP000286186">
    <property type="component" value="Unassembled WGS sequence"/>
</dbReference>
<comment type="cofactor">
    <cofactor evidence="1 7">
        <name>FMN</name>
        <dbReference type="ChEBI" id="CHEBI:58210"/>
    </cofactor>
</comment>
<dbReference type="GeneID" id="66466799"/>
<evidence type="ECO:0000256" key="7">
    <source>
        <dbReference type="RuleBase" id="RU367037"/>
    </source>
</evidence>
<proteinExistence type="inferred from homology"/>
<dbReference type="PROSITE" id="PS00201">
    <property type="entry name" value="FLAVODOXIN"/>
    <property type="match status" value="1"/>
</dbReference>
<protein>
    <recommendedName>
        <fullName evidence="7">Flavodoxin</fullName>
    </recommendedName>
</protein>
<keyword evidence="16" id="KW-1185">Reference proteome</keyword>
<dbReference type="Gene3D" id="3.40.50.360">
    <property type="match status" value="1"/>
</dbReference>
<sequence length="140" mass="15134">MSKVAVVFWSGTGNTGIMATKVAEGVTEAGGEATILPADQFNAEMMDSYDAIAFGCPSMGAEQLEESEFEPMFMECEPKLKGKKIALFGSYGWGDGEWMRTWEETCIGDGAVMACDFVICQETPDEEAESECKNLGKALI</sequence>
<evidence type="ECO:0000313" key="12">
    <source>
        <dbReference type="EMBL" id="RHF90812.1"/>
    </source>
</evidence>
<evidence type="ECO:0000313" key="17">
    <source>
        <dbReference type="Proteomes" id="UP000285740"/>
    </source>
</evidence>
<accession>A0A413S0J5</accession>
<dbReference type="EMBL" id="QROT01000004">
    <property type="protein sequence ID" value="RHL45804.1"/>
    <property type="molecule type" value="Genomic_DNA"/>
</dbReference>
<evidence type="ECO:0000313" key="15">
    <source>
        <dbReference type="Proteomes" id="UP000284598"/>
    </source>
</evidence>
<organism evidence="10 15">
    <name type="scientific">Eubacterium ventriosum</name>
    <dbReference type="NCBI Taxonomy" id="39496"/>
    <lineage>
        <taxon>Bacteria</taxon>
        <taxon>Bacillati</taxon>
        <taxon>Bacillota</taxon>
        <taxon>Clostridia</taxon>
        <taxon>Eubacteriales</taxon>
        <taxon>Eubacteriaceae</taxon>
        <taxon>Eubacterium</taxon>
    </lineage>
</organism>
<evidence type="ECO:0000259" key="8">
    <source>
        <dbReference type="PROSITE" id="PS50902"/>
    </source>
</evidence>
<evidence type="ECO:0000313" key="18">
    <source>
        <dbReference type="Proteomes" id="UP000286186"/>
    </source>
</evidence>
<dbReference type="InterPro" id="IPR029039">
    <property type="entry name" value="Flavoprotein-like_sf"/>
</dbReference>
<dbReference type="EMBL" id="QSFD01000008">
    <property type="protein sequence ID" value="RHA17672.1"/>
    <property type="molecule type" value="Genomic_DNA"/>
</dbReference>
<comment type="similarity">
    <text evidence="2 7">Belongs to the flavodoxin family.</text>
</comment>
<dbReference type="InterPro" id="IPR008254">
    <property type="entry name" value="Flavodoxin/NO_synth"/>
</dbReference>
<evidence type="ECO:0000256" key="5">
    <source>
        <dbReference type="ARBA" id="ARBA00022643"/>
    </source>
</evidence>
<gene>
    <name evidence="13" type="ORF">DW018_06040</name>
    <name evidence="12" type="ORF">DW652_00970</name>
    <name evidence="11" type="ORF">DW918_11915</name>
    <name evidence="10" type="ORF">DW929_06090</name>
    <name evidence="9" type="ORF">DW944_08550</name>
</gene>
<dbReference type="InterPro" id="IPR001226">
    <property type="entry name" value="Flavodoxin_CS"/>
</dbReference>
<feature type="domain" description="Flavodoxin-like" evidence="8">
    <location>
        <begin position="4"/>
        <end position="140"/>
    </location>
</feature>
<dbReference type="PROSITE" id="PS50902">
    <property type="entry name" value="FLAVODOXIN_LIKE"/>
    <property type="match status" value="1"/>
</dbReference>
<evidence type="ECO:0000256" key="2">
    <source>
        <dbReference type="ARBA" id="ARBA00005267"/>
    </source>
</evidence>
<evidence type="ECO:0000313" key="14">
    <source>
        <dbReference type="Proteomes" id="UP000283314"/>
    </source>
</evidence>
<dbReference type="Proteomes" id="UP000284598">
    <property type="component" value="Unassembled WGS sequence"/>
</dbReference>
<evidence type="ECO:0000313" key="13">
    <source>
        <dbReference type="EMBL" id="RHL45804.1"/>
    </source>
</evidence>
<evidence type="ECO:0000313" key="9">
    <source>
        <dbReference type="EMBL" id="RHA17672.1"/>
    </source>
</evidence>
<reference evidence="14 15" key="1">
    <citation type="submission" date="2018-08" db="EMBL/GenBank/DDBJ databases">
        <title>A genome reference for cultivated species of the human gut microbiota.</title>
        <authorList>
            <person name="Zou Y."/>
            <person name="Xue W."/>
            <person name="Luo G."/>
        </authorList>
    </citation>
    <scope>NUCLEOTIDE SEQUENCE [LARGE SCALE GENOMIC DNA]</scope>
    <source>
        <strain evidence="13 14">AF37-4</strain>
        <strain evidence="12 18">AM23-22</strain>
        <strain evidence="11 17">AM42-30</strain>
        <strain evidence="10 15">AM43-2</strain>
        <strain evidence="9 16">AM44-11BH</strain>
    </source>
</reference>
<dbReference type="GO" id="GO:0016651">
    <property type="term" value="F:oxidoreductase activity, acting on NAD(P)H"/>
    <property type="evidence" value="ECO:0007669"/>
    <property type="project" value="UniProtKB-ARBA"/>
</dbReference>